<evidence type="ECO:0000313" key="2">
    <source>
        <dbReference type="EMBL" id="QTD54469.1"/>
    </source>
</evidence>
<name>A0ABX7SYW4_9SPHN</name>
<organism evidence="2 3">
    <name type="scientific">Parasphingorhabdus cellanae</name>
    <dbReference type="NCBI Taxonomy" id="2806553"/>
    <lineage>
        <taxon>Bacteria</taxon>
        <taxon>Pseudomonadati</taxon>
        <taxon>Pseudomonadota</taxon>
        <taxon>Alphaproteobacteria</taxon>
        <taxon>Sphingomonadales</taxon>
        <taxon>Sphingomonadaceae</taxon>
        <taxon>Parasphingorhabdus</taxon>
    </lineage>
</organism>
<dbReference type="EMBL" id="CP071794">
    <property type="protein sequence ID" value="QTD54469.1"/>
    <property type="molecule type" value="Genomic_DNA"/>
</dbReference>
<dbReference type="RefSeq" id="WP_207986303.1">
    <property type="nucleotide sequence ID" value="NZ_CP071794.1"/>
</dbReference>
<gene>
    <name evidence="2" type="ORF">J4G78_09165</name>
</gene>
<dbReference type="Proteomes" id="UP000663923">
    <property type="component" value="Chromosome"/>
</dbReference>
<proteinExistence type="predicted"/>
<accession>A0ABX7SYW4</accession>
<protein>
    <submittedName>
        <fullName evidence="2">Uncharacterized protein</fullName>
    </submittedName>
</protein>
<feature type="signal peptide" evidence="1">
    <location>
        <begin position="1"/>
        <end position="23"/>
    </location>
</feature>
<reference evidence="2 3" key="1">
    <citation type="submission" date="2021-03" db="EMBL/GenBank/DDBJ databases">
        <title>Complete genome of Parasphingorhabdus_sp.JHSY0214.</title>
        <authorList>
            <person name="Yoo J.H."/>
            <person name="Bae J.W."/>
        </authorList>
    </citation>
    <scope>NUCLEOTIDE SEQUENCE [LARGE SCALE GENOMIC DNA]</scope>
    <source>
        <strain evidence="2 3">JHSY0214</strain>
    </source>
</reference>
<keyword evidence="1" id="KW-0732">Signal</keyword>
<evidence type="ECO:0000313" key="3">
    <source>
        <dbReference type="Proteomes" id="UP000663923"/>
    </source>
</evidence>
<feature type="chain" id="PRO_5046916826" evidence="1">
    <location>
        <begin position="24"/>
        <end position="375"/>
    </location>
</feature>
<sequence length="375" mass="40492">MRMKTGSLGLGFVFLVQSVIAQAAWPAGRYDTSMGRSGSNEPPHAMITFLCAAPETGNAAVIASLGDPGDGGGAANLELIEYDFSPPYLPDIRRTQIELGENDGGAGTRRYPILRTFPHAPAEPDTIGLVTIIDKGNVDDPGLEDFELVTRVVGAGKTVHVCDIGLQQRALSISGYGITTVSQSTLLGGVATDDTHLYLRRWEDLSDPKAVRALRVQAIAEVASAGPSGRITFLAVDDDGGVVSMVVSRSVQDTVGWTYFSRTLKGGAPELHRHLSDHVSVRPASDYRNIVVVGNDLPEMLWRLERCSDWRVEVAGESARLLAKDAFSPLNISCDNLSTDLDEVRARYANHDFATRALGVWSFQGERPISSLWVQ</sequence>
<keyword evidence="3" id="KW-1185">Reference proteome</keyword>
<evidence type="ECO:0000256" key="1">
    <source>
        <dbReference type="SAM" id="SignalP"/>
    </source>
</evidence>